<feature type="compositionally biased region" description="Polar residues" evidence="2">
    <location>
        <begin position="406"/>
        <end position="420"/>
    </location>
</feature>
<feature type="region of interest" description="Disordered" evidence="2">
    <location>
        <begin position="282"/>
        <end position="321"/>
    </location>
</feature>
<gene>
    <name evidence="3" type="ORF">ICL16_06820</name>
</gene>
<protein>
    <submittedName>
        <fullName evidence="3">Uncharacterized protein</fullName>
    </submittedName>
</protein>
<feature type="coiled-coil region" evidence="1">
    <location>
        <begin position="72"/>
        <end position="215"/>
    </location>
</feature>
<organism evidence="3 4">
    <name type="scientific">Iningainema tapete BLCC-T55</name>
    <dbReference type="NCBI Taxonomy" id="2748662"/>
    <lineage>
        <taxon>Bacteria</taxon>
        <taxon>Bacillati</taxon>
        <taxon>Cyanobacteriota</taxon>
        <taxon>Cyanophyceae</taxon>
        <taxon>Nostocales</taxon>
        <taxon>Scytonemataceae</taxon>
        <taxon>Iningainema tapete</taxon>
    </lineage>
</organism>
<dbReference type="EMBL" id="JACXAE010000029">
    <property type="protein sequence ID" value="MBD2771811.1"/>
    <property type="molecule type" value="Genomic_DNA"/>
</dbReference>
<keyword evidence="4" id="KW-1185">Reference proteome</keyword>
<proteinExistence type="predicted"/>
<accession>A0A8J7C6B8</accession>
<comment type="caution">
    <text evidence="3">The sequence shown here is derived from an EMBL/GenBank/DDBJ whole genome shotgun (WGS) entry which is preliminary data.</text>
</comment>
<dbReference type="RefSeq" id="WP_190826104.1">
    <property type="nucleotide sequence ID" value="NZ_CAWPPI010000029.1"/>
</dbReference>
<dbReference type="Proteomes" id="UP000629098">
    <property type="component" value="Unassembled WGS sequence"/>
</dbReference>
<keyword evidence="1" id="KW-0175">Coiled coil</keyword>
<sequence length="448" mass="50891">MTEADIPNFRDFVESVDSACPFYAVLPHESTKTTQLLLLKPAKEDLQTEVTLENNTQQDWVAEPDSEKQAIIDAEFKNLLALNEELRCANNQLYERVEELTALLTESSKALQLQTKRLDVTESMLSQQNQEVTAAENRIQSLSQQLEIAVQTTGRQETQLESYKGQLEISQQRIAQLERECAALQSNYNEQSHQLLESENSCRDLRTRLMRQQRQTLQFKAALEKCLETPNTSYDYVNNSVVDTSRCSKRHSFIPNAKPIKPWSVELELTPEINTGVILDKDVEENREQEESVEIQSDRSINQPLSQETAQQSIPKIPTPEVAPQSLNLEEQLDSVIQMFFVSTPASEQPLSQEISQTESAWETIDTPLVDSEAETATITLEQKDPPVVEDFWSQMSQPHGFELQETASTDGNNHLNSPSPVIYPQRSPKRRTSLAAVELPNFRPRQC</sequence>
<dbReference type="SUPFAM" id="SSF57997">
    <property type="entry name" value="Tropomyosin"/>
    <property type="match status" value="1"/>
</dbReference>
<reference evidence="3" key="1">
    <citation type="submission" date="2020-09" db="EMBL/GenBank/DDBJ databases">
        <title>Iningainema tapete sp. nov. (Scytonemataceae, Cyanobacteria) from greenhouses in central Florida (USA) produces two types of nodularin with biosynthetic potential for microcystin-LR and anabaenopeptins.</title>
        <authorList>
            <person name="Berthold D.E."/>
            <person name="Lefler F.W."/>
            <person name="Huang I.-S."/>
            <person name="Abdulla H."/>
            <person name="Zimba P.V."/>
            <person name="Laughinghouse H.D. IV."/>
        </authorList>
    </citation>
    <scope>NUCLEOTIDE SEQUENCE</scope>
    <source>
        <strain evidence="3">BLCCT55</strain>
    </source>
</reference>
<feature type="compositionally biased region" description="Polar residues" evidence="2">
    <location>
        <begin position="298"/>
        <end position="314"/>
    </location>
</feature>
<name>A0A8J7C6B8_9CYAN</name>
<evidence type="ECO:0000256" key="1">
    <source>
        <dbReference type="SAM" id="Coils"/>
    </source>
</evidence>
<feature type="region of interest" description="Disordered" evidence="2">
    <location>
        <begin position="403"/>
        <end position="448"/>
    </location>
</feature>
<evidence type="ECO:0000313" key="3">
    <source>
        <dbReference type="EMBL" id="MBD2771811.1"/>
    </source>
</evidence>
<dbReference type="AlphaFoldDB" id="A0A8J7C6B8"/>
<evidence type="ECO:0000256" key="2">
    <source>
        <dbReference type="SAM" id="MobiDB-lite"/>
    </source>
</evidence>
<evidence type="ECO:0000313" key="4">
    <source>
        <dbReference type="Proteomes" id="UP000629098"/>
    </source>
</evidence>